<dbReference type="SUPFAM" id="SSF51206">
    <property type="entry name" value="cAMP-binding domain-like"/>
    <property type="match status" value="1"/>
</dbReference>
<protein>
    <submittedName>
        <fullName evidence="6">Crp/Fnr family transcriptional regulator</fullName>
    </submittedName>
</protein>
<evidence type="ECO:0000313" key="7">
    <source>
        <dbReference type="Proteomes" id="UP000773614"/>
    </source>
</evidence>
<accession>A0A964WTQ9</accession>
<dbReference type="OrthoDB" id="7584044at2"/>
<evidence type="ECO:0000313" key="6">
    <source>
        <dbReference type="EMBL" id="MYZ48095.1"/>
    </source>
</evidence>
<dbReference type="InterPro" id="IPR018490">
    <property type="entry name" value="cNMP-bd_dom_sf"/>
</dbReference>
<dbReference type="InterPro" id="IPR000595">
    <property type="entry name" value="cNMP-bd_dom"/>
</dbReference>
<dbReference type="InterPro" id="IPR036390">
    <property type="entry name" value="WH_DNA-bd_sf"/>
</dbReference>
<keyword evidence="3" id="KW-0804">Transcription</keyword>
<dbReference type="AlphaFoldDB" id="A0A964WTQ9"/>
<dbReference type="CDD" id="cd00038">
    <property type="entry name" value="CAP_ED"/>
    <property type="match status" value="1"/>
</dbReference>
<gene>
    <name evidence="6" type="ORF">E4O86_10260</name>
</gene>
<dbReference type="Pfam" id="PF00027">
    <property type="entry name" value="cNMP_binding"/>
    <property type="match status" value="1"/>
</dbReference>
<name>A0A964WTQ9_9HYPH</name>
<dbReference type="Pfam" id="PF13545">
    <property type="entry name" value="HTH_Crp_2"/>
    <property type="match status" value="1"/>
</dbReference>
<dbReference type="Proteomes" id="UP000773614">
    <property type="component" value="Unassembled WGS sequence"/>
</dbReference>
<comment type="caution">
    <text evidence="6">The sequence shown here is derived from an EMBL/GenBank/DDBJ whole genome shotgun (WGS) entry which is preliminary data.</text>
</comment>
<feature type="domain" description="Cyclic nucleotide-binding" evidence="4">
    <location>
        <begin position="39"/>
        <end position="122"/>
    </location>
</feature>
<evidence type="ECO:0000256" key="2">
    <source>
        <dbReference type="ARBA" id="ARBA00023125"/>
    </source>
</evidence>
<evidence type="ECO:0000256" key="1">
    <source>
        <dbReference type="ARBA" id="ARBA00023015"/>
    </source>
</evidence>
<dbReference type="EMBL" id="SPKJ01000028">
    <property type="protein sequence ID" value="MYZ48095.1"/>
    <property type="molecule type" value="Genomic_DNA"/>
</dbReference>
<dbReference type="Gene3D" id="1.10.10.10">
    <property type="entry name" value="Winged helix-like DNA-binding domain superfamily/Winged helix DNA-binding domain"/>
    <property type="match status" value="1"/>
</dbReference>
<dbReference type="GO" id="GO:0006355">
    <property type="term" value="P:regulation of DNA-templated transcription"/>
    <property type="evidence" value="ECO:0007669"/>
    <property type="project" value="InterPro"/>
</dbReference>
<dbReference type="Gene3D" id="2.60.120.10">
    <property type="entry name" value="Jelly Rolls"/>
    <property type="match status" value="1"/>
</dbReference>
<keyword evidence="2" id="KW-0238">DNA-binding</keyword>
<evidence type="ECO:0000259" key="4">
    <source>
        <dbReference type="Pfam" id="PF00027"/>
    </source>
</evidence>
<feature type="domain" description="HTH crp-type" evidence="5">
    <location>
        <begin position="157"/>
        <end position="230"/>
    </location>
</feature>
<dbReference type="RefSeq" id="WP_161140442.1">
    <property type="nucleotide sequence ID" value="NZ_SPKJ01000028.1"/>
</dbReference>
<dbReference type="GO" id="GO:0003677">
    <property type="term" value="F:DNA binding"/>
    <property type="evidence" value="ECO:0007669"/>
    <property type="project" value="UniProtKB-KW"/>
</dbReference>
<evidence type="ECO:0000256" key="3">
    <source>
        <dbReference type="ARBA" id="ARBA00023163"/>
    </source>
</evidence>
<dbReference type="InterPro" id="IPR036388">
    <property type="entry name" value="WH-like_DNA-bd_sf"/>
</dbReference>
<dbReference type="SUPFAM" id="SSF46785">
    <property type="entry name" value="Winged helix' DNA-binding domain"/>
    <property type="match status" value="1"/>
</dbReference>
<proteinExistence type="predicted"/>
<organism evidence="6 7">
    <name type="scientific">Propylenella binzhouense</name>
    <dbReference type="NCBI Taxonomy" id="2555902"/>
    <lineage>
        <taxon>Bacteria</taxon>
        <taxon>Pseudomonadati</taxon>
        <taxon>Pseudomonadota</taxon>
        <taxon>Alphaproteobacteria</taxon>
        <taxon>Hyphomicrobiales</taxon>
        <taxon>Propylenellaceae</taxon>
        <taxon>Propylenella</taxon>
    </lineage>
</organism>
<reference evidence="6" key="1">
    <citation type="submission" date="2019-03" db="EMBL/GenBank/DDBJ databases">
        <title>Afifella sp. nov., isolated from activated sludge.</title>
        <authorList>
            <person name="Li Q."/>
            <person name="Liu Y."/>
        </authorList>
    </citation>
    <scope>NUCLEOTIDE SEQUENCE</scope>
    <source>
        <strain evidence="6">L72</strain>
    </source>
</reference>
<dbReference type="InterPro" id="IPR014710">
    <property type="entry name" value="RmlC-like_jellyroll"/>
</dbReference>
<evidence type="ECO:0000259" key="5">
    <source>
        <dbReference type="Pfam" id="PF13545"/>
    </source>
</evidence>
<sequence>MTSLSISAIRPFIRKLEAFRTISDEERSDLEALPMQITEIRADQDLVREGDRPSRCCVLLRGFGHTYKMTEDGKRQITAFHVPGDMPDLQSLELQYLDCSIGTCSPSVVGFIPHEALREICRLRPQLAAVFWRTTLVDASIFREWMLNIGRREAYNRVAHVFCELLVRLNAVGLARNHSCEMPFTQIEFADATGISTVHVNRMIQDLRSAGLIVLRGGMLTAPDWAGLKAAGGFDPGYLHMERALAA</sequence>
<keyword evidence="1" id="KW-0805">Transcription regulation</keyword>
<dbReference type="InterPro" id="IPR012318">
    <property type="entry name" value="HTH_CRP"/>
</dbReference>
<keyword evidence="7" id="KW-1185">Reference proteome</keyword>